<sequence length="85" mass="9794">MIIGRFKMQTLHNPLGLSALARKCIENPDKSYLFVCEDPKRDYQFYQKSFKAIASKLKVKISLSKVLICEEDNVSIKAMRVRLGK</sequence>
<dbReference type="EMBL" id="MW749004">
    <property type="protein sequence ID" value="QYA57302.1"/>
    <property type="molecule type" value="Genomic_DNA"/>
</dbReference>
<organism evidence="1 2">
    <name type="scientific">Hafnia phage vB_HpaM_Zyzzx</name>
    <dbReference type="NCBI Taxonomy" id="2836109"/>
    <lineage>
        <taxon>Viruses</taxon>
        <taxon>Duplodnaviria</taxon>
        <taxon>Heunggongvirae</taxon>
        <taxon>Uroviricota</taxon>
        <taxon>Caudoviricetes</taxon>
        <taxon>Andersonviridae</taxon>
        <taxon>Andersonviridae incertae sedis</taxon>
        <taxon>Daniellevirus</taxon>
        <taxon>Daniellevirus Zyzzx</taxon>
    </lineage>
</organism>
<gene>
    <name evidence="1" type="ORF">ZYZZX_74</name>
</gene>
<reference evidence="1 2" key="1">
    <citation type="submission" date="2021-03" db="EMBL/GenBank/DDBJ databases">
        <authorList>
            <person name="Thompson D.W."/>
            <person name="Brown H.M.F."/>
            <person name="Thompson S.D."/>
            <person name="Grose J.H."/>
        </authorList>
    </citation>
    <scope>NUCLEOTIDE SEQUENCE [LARGE SCALE GENOMIC DNA]</scope>
</reference>
<keyword evidence="2" id="KW-1185">Reference proteome</keyword>
<accession>A0AAE8BDG5</accession>
<evidence type="ECO:0000313" key="2">
    <source>
        <dbReference type="Proteomes" id="UP000827415"/>
    </source>
</evidence>
<evidence type="ECO:0000313" key="1">
    <source>
        <dbReference type="EMBL" id="QYA57302.1"/>
    </source>
</evidence>
<dbReference type="Proteomes" id="UP000827415">
    <property type="component" value="Segment"/>
</dbReference>
<name>A0AAE8BDG5_9CAUD</name>
<protein>
    <submittedName>
        <fullName evidence="1">Gyrase/topoisomerase IV subunit A</fullName>
    </submittedName>
</protein>
<proteinExistence type="predicted"/>